<gene>
    <name evidence="3" type="ORF">ABVK25_006785</name>
</gene>
<evidence type="ECO:0000313" key="4">
    <source>
        <dbReference type="Proteomes" id="UP001590951"/>
    </source>
</evidence>
<dbReference type="PANTHER" id="PTHR38886:SF1">
    <property type="entry name" value="NACHT-NTPASE AND P-LOOP NTPASES N-TERMINAL DOMAIN-CONTAINING PROTEIN"/>
    <property type="match status" value="1"/>
</dbReference>
<organism evidence="3 4">
    <name type="scientific">Lepraria finkii</name>
    <dbReference type="NCBI Taxonomy" id="1340010"/>
    <lineage>
        <taxon>Eukaryota</taxon>
        <taxon>Fungi</taxon>
        <taxon>Dikarya</taxon>
        <taxon>Ascomycota</taxon>
        <taxon>Pezizomycotina</taxon>
        <taxon>Lecanoromycetes</taxon>
        <taxon>OSLEUM clade</taxon>
        <taxon>Lecanoromycetidae</taxon>
        <taxon>Lecanorales</taxon>
        <taxon>Lecanorineae</taxon>
        <taxon>Stereocaulaceae</taxon>
        <taxon>Lepraria</taxon>
    </lineage>
</organism>
<keyword evidence="4" id="KW-1185">Reference proteome</keyword>
<evidence type="ECO:0000313" key="3">
    <source>
        <dbReference type="EMBL" id="KAL2052846.1"/>
    </source>
</evidence>
<dbReference type="EMBL" id="JBHFEH010000024">
    <property type="protein sequence ID" value="KAL2052846.1"/>
    <property type="molecule type" value="Genomic_DNA"/>
</dbReference>
<evidence type="ECO:0000259" key="2">
    <source>
        <dbReference type="Pfam" id="PF17111"/>
    </source>
</evidence>
<protein>
    <recommendedName>
        <fullName evidence="2">Azaphilone pigments biosynthesis cluster protein L N-terminal domain-containing protein</fullName>
    </recommendedName>
</protein>
<feature type="compositionally biased region" description="Polar residues" evidence="1">
    <location>
        <begin position="160"/>
        <end position="170"/>
    </location>
</feature>
<feature type="region of interest" description="Disordered" evidence="1">
    <location>
        <begin position="158"/>
        <end position="206"/>
    </location>
</feature>
<proteinExistence type="predicted"/>
<feature type="domain" description="Azaphilone pigments biosynthesis cluster protein L N-terminal" evidence="2">
    <location>
        <begin position="30"/>
        <end position="148"/>
    </location>
</feature>
<sequence>MSGLNWGIGDLLTVTKLAWDLYHNCYLVAREAPDDFRQLVNELASLQACLRTLRDDVNSDKSFFERLGKNRKQTLERCLASCFETLNRLQKLVIKYRELGVGDGLQFWRKLKWVGKQGEIAELKSKIMVHTCNISLCMSSIGNSSLARIEASMIRALESQEATTSSQSRSQENEEGDEVDDLAPLQKAKTASQAGSETPESDGLGLYGLRRAFTGTTLVDNVSIMSPESTPSISEEDMS</sequence>
<reference evidence="3 4" key="1">
    <citation type="submission" date="2024-09" db="EMBL/GenBank/DDBJ databases">
        <title>Rethinking Asexuality: The Enigmatic Case of Functional Sexual Genes in Lepraria (Stereocaulaceae).</title>
        <authorList>
            <person name="Doellman M."/>
            <person name="Sun Y."/>
            <person name="Barcenas-Pena A."/>
            <person name="Lumbsch H.T."/>
            <person name="Grewe F."/>
        </authorList>
    </citation>
    <scope>NUCLEOTIDE SEQUENCE [LARGE SCALE GENOMIC DNA]</scope>
    <source>
        <strain evidence="3 4">Grewe 0041</strain>
    </source>
</reference>
<comment type="caution">
    <text evidence="3">The sequence shown here is derived from an EMBL/GenBank/DDBJ whole genome shotgun (WGS) entry which is preliminary data.</text>
</comment>
<dbReference type="InterPro" id="IPR031348">
    <property type="entry name" value="PigL_N"/>
</dbReference>
<dbReference type="PANTHER" id="PTHR38886">
    <property type="entry name" value="SESA DOMAIN-CONTAINING PROTEIN"/>
    <property type="match status" value="1"/>
</dbReference>
<name>A0ABR4B7L2_9LECA</name>
<dbReference type="Pfam" id="PF17111">
    <property type="entry name" value="PigL_N"/>
    <property type="match status" value="1"/>
</dbReference>
<dbReference type="Proteomes" id="UP001590951">
    <property type="component" value="Unassembled WGS sequence"/>
</dbReference>
<feature type="compositionally biased region" description="Polar residues" evidence="1">
    <location>
        <begin position="189"/>
        <end position="198"/>
    </location>
</feature>
<evidence type="ECO:0000256" key="1">
    <source>
        <dbReference type="SAM" id="MobiDB-lite"/>
    </source>
</evidence>
<accession>A0ABR4B7L2</accession>